<feature type="compositionally biased region" description="Acidic residues" evidence="1">
    <location>
        <begin position="134"/>
        <end position="151"/>
    </location>
</feature>
<feature type="compositionally biased region" description="Gly residues" evidence="1">
    <location>
        <begin position="477"/>
        <end position="487"/>
    </location>
</feature>
<comment type="caution">
    <text evidence="3">The sequence shown here is derived from an EMBL/GenBank/DDBJ whole genome shotgun (WGS) entry which is preliminary data.</text>
</comment>
<reference evidence="3 4" key="1">
    <citation type="journal article" date="2018" name="Cell">
        <title>The Chara Genome: Secondary Complexity and Implications for Plant Terrestrialization.</title>
        <authorList>
            <person name="Nishiyama T."/>
            <person name="Sakayama H."/>
            <person name="Vries J.D."/>
            <person name="Buschmann H."/>
            <person name="Saint-Marcoux D."/>
            <person name="Ullrich K.K."/>
            <person name="Haas F.B."/>
            <person name="Vanderstraeten L."/>
            <person name="Becker D."/>
            <person name="Lang D."/>
            <person name="Vosolsobe S."/>
            <person name="Rombauts S."/>
            <person name="Wilhelmsson P.K.I."/>
            <person name="Janitza P."/>
            <person name="Kern R."/>
            <person name="Heyl A."/>
            <person name="Rumpler F."/>
            <person name="Villalobos L.I.A.C."/>
            <person name="Clay J.M."/>
            <person name="Skokan R."/>
            <person name="Toyoda A."/>
            <person name="Suzuki Y."/>
            <person name="Kagoshima H."/>
            <person name="Schijlen E."/>
            <person name="Tajeshwar N."/>
            <person name="Catarino B."/>
            <person name="Hetherington A.J."/>
            <person name="Saltykova A."/>
            <person name="Bonnot C."/>
            <person name="Breuninger H."/>
            <person name="Symeonidi A."/>
            <person name="Radhakrishnan G.V."/>
            <person name="Van Nieuwerburgh F."/>
            <person name="Deforce D."/>
            <person name="Chang C."/>
            <person name="Karol K.G."/>
            <person name="Hedrich R."/>
            <person name="Ulvskov P."/>
            <person name="Glockner G."/>
            <person name="Delwiche C.F."/>
            <person name="Petrasek J."/>
            <person name="Van de Peer Y."/>
            <person name="Friml J."/>
            <person name="Beilby M."/>
            <person name="Dolan L."/>
            <person name="Kohara Y."/>
            <person name="Sugano S."/>
            <person name="Fujiyama A."/>
            <person name="Delaux P.-M."/>
            <person name="Quint M."/>
            <person name="TheiBen G."/>
            <person name="Hagemann M."/>
            <person name="Harholt J."/>
            <person name="Dunand C."/>
            <person name="Zachgo S."/>
            <person name="Langdale J."/>
            <person name="Maumus F."/>
            <person name="Straeten D.V.D."/>
            <person name="Gould S.B."/>
            <person name="Rensing S.A."/>
        </authorList>
    </citation>
    <scope>NUCLEOTIDE SEQUENCE [LARGE SCALE GENOMIC DNA]</scope>
    <source>
        <strain evidence="3 4">S276</strain>
    </source>
</reference>
<evidence type="ECO:0000259" key="2">
    <source>
        <dbReference type="Pfam" id="PF04937"/>
    </source>
</evidence>
<sequence>MPNSNGNFLMECKLCGQGFQGSQTKAAQHFTIKNNCAKISVEQMAEIWNKIKYGFDPSHARKIVDFLKSRGLRDNRCGSGREPAGNEEFEDNEEERRAVEGGDDDGESDAEDMEERREVECARGKLRKEKAVEEDSTPDEDADNDDDDEGADLGASLDGELMGDGRRGQEGAARAMKEAEGLKKRKRKAKMTTTEARSAPSQLKKSRWWYVSGISFEVARRPEYQRMRKKLLECLSYAHPALPTHRVISCEGIPQQQRVVADMVAAIRRDIEATGATILTDGRKSITSDHIVNFLAASPTGTYLFSTVQRDGAVQETTEAVVERWKDVFDKLSVDKVNAICTDSASAYVAACHHIIWHPHHFQPALARGNWVMATKEEGEWQFCLHRRMSQSKFVTHAFNPIGKRRLRLNPKVSQSRLDARTEEIFQEFKTSRWLEYLEEFYDLETSQTFGYNWRIEQELHDKAGERKGVSGDESGKGSGSGSGALGKGTRSSSGEHEKGSEPRGGVNGKGLGPSVGASGKSISHGELQKHEMC</sequence>
<feature type="compositionally biased region" description="Acidic residues" evidence="1">
    <location>
        <begin position="101"/>
        <end position="113"/>
    </location>
</feature>
<dbReference type="InterPro" id="IPR007021">
    <property type="entry name" value="DUF659"/>
</dbReference>
<feature type="region of interest" description="Disordered" evidence="1">
    <location>
        <begin position="466"/>
        <end position="534"/>
    </location>
</feature>
<keyword evidence="4" id="KW-1185">Reference proteome</keyword>
<dbReference type="Pfam" id="PF04937">
    <property type="entry name" value="DUF659"/>
    <property type="match status" value="1"/>
</dbReference>
<proteinExistence type="predicted"/>
<feature type="domain" description="DUF659" evidence="2">
    <location>
        <begin position="256"/>
        <end position="356"/>
    </location>
</feature>
<feature type="compositionally biased region" description="Basic and acidic residues" evidence="1">
    <location>
        <begin position="163"/>
        <end position="182"/>
    </location>
</feature>
<gene>
    <name evidence="3" type="ORF">CBR_g54213</name>
</gene>
<dbReference type="EMBL" id="BFEA01000067">
    <property type="protein sequence ID" value="GBG65920.1"/>
    <property type="molecule type" value="Genomic_DNA"/>
</dbReference>
<name>A0A388K785_CHABU</name>
<protein>
    <recommendedName>
        <fullName evidence="2">DUF659 domain-containing protein</fullName>
    </recommendedName>
</protein>
<feature type="compositionally biased region" description="Basic and acidic residues" evidence="1">
    <location>
        <begin position="466"/>
        <end position="476"/>
    </location>
</feature>
<dbReference type="Proteomes" id="UP000265515">
    <property type="component" value="Unassembled WGS sequence"/>
</dbReference>
<evidence type="ECO:0000256" key="1">
    <source>
        <dbReference type="SAM" id="MobiDB-lite"/>
    </source>
</evidence>
<evidence type="ECO:0000313" key="3">
    <source>
        <dbReference type="EMBL" id="GBG65920.1"/>
    </source>
</evidence>
<dbReference type="AlphaFoldDB" id="A0A388K785"/>
<accession>A0A388K785</accession>
<organism evidence="3 4">
    <name type="scientific">Chara braunii</name>
    <name type="common">Braun's stonewort</name>
    <dbReference type="NCBI Taxonomy" id="69332"/>
    <lineage>
        <taxon>Eukaryota</taxon>
        <taxon>Viridiplantae</taxon>
        <taxon>Streptophyta</taxon>
        <taxon>Charophyceae</taxon>
        <taxon>Charales</taxon>
        <taxon>Characeae</taxon>
        <taxon>Chara</taxon>
    </lineage>
</organism>
<dbReference type="Gramene" id="GBG65920">
    <property type="protein sequence ID" value="GBG65920"/>
    <property type="gene ID" value="CBR_g54213"/>
</dbReference>
<feature type="compositionally biased region" description="Basic and acidic residues" evidence="1">
    <location>
        <begin position="114"/>
        <end position="133"/>
    </location>
</feature>
<evidence type="ECO:0000313" key="4">
    <source>
        <dbReference type="Proteomes" id="UP000265515"/>
    </source>
</evidence>
<feature type="region of interest" description="Disordered" evidence="1">
    <location>
        <begin position="74"/>
        <end position="199"/>
    </location>
</feature>